<dbReference type="Gene3D" id="3.90.1200.10">
    <property type="match status" value="1"/>
</dbReference>
<keyword evidence="2" id="KW-0808">Transferase</keyword>
<gene>
    <name evidence="2" type="ordered locus">Tter_1926</name>
</gene>
<dbReference type="SUPFAM" id="SSF56112">
    <property type="entry name" value="Protein kinase-like (PK-like)"/>
    <property type="match status" value="1"/>
</dbReference>
<reference evidence="3" key="1">
    <citation type="journal article" date="2010" name="Stand. Genomic Sci.">
        <title>Complete genome sequence of 'Thermobaculum terrenum' type strain (YNP1).</title>
        <authorList>
            <person name="Kiss H."/>
            <person name="Cleland D."/>
            <person name="Lapidus A."/>
            <person name="Lucas S."/>
            <person name="Glavina Del Rio T."/>
            <person name="Nolan M."/>
            <person name="Tice H."/>
            <person name="Han C."/>
            <person name="Goodwin L."/>
            <person name="Pitluck S."/>
            <person name="Liolios K."/>
            <person name="Ivanova N."/>
            <person name="Mavromatis K."/>
            <person name="Ovchinnikova G."/>
            <person name="Pati A."/>
            <person name="Chen A."/>
            <person name="Palaniappan K."/>
            <person name="Land M."/>
            <person name="Hauser L."/>
            <person name="Chang Y."/>
            <person name="Jeffries C."/>
            <person name="Lu M."/>
            <person name="Brettin T."/>
            <person name="Detter J."/>
            <person name="Goker M."/>
            <person name="Tindall B."/>
            <person name="Beck B."/>
            <person name="McDermott T."/>
            <person name="Woyke T."/>
            <person name="Bristow J."/>
            <person name="Eisen J."/>
            <person name="Markowitz V."/>
            <person name="Hugenholtz P."/>
            <person name="Kyrpides N."/>
            <person name="Klenk H."/>
            <person name="Cheng J."/>
        </authorList>
    </citation>
    <scope>NUCLEOTIDE SEQUENCE [LARGE SCALE GENOMIC DNA]</scope>
    <source>
        <strain evidence="3">ATCC BAA-798 / YNP1</strain>
    </source>
</reference>
<dbReference type="EMBL" id="CP001826">
    <property type="protein sequence ID" value="ACZ42832.1"/>
    <property type="molecule type" value="Genomic_DNA"/>
</dbReference>
<protein>
    <submittedName>
        <fullName evidence="2">Aminoglycoside phosphotransferase</fullName>
    </submittedName>
</protein>
<name>D1CGG1_THET1</name>
<dbReference type="Gene3D" id="3.30.200.20">
    <property type="entry name" value="Phosphorylase Kinase, domain 1"/>
    <property type="match status" value="1"/>
</dbReference>
<dbReference type="GO" id="GO:0016740">
    <property type="term" value="F:transferase activity"/>
    <property type="evidence" value="ECO:0007669"/>
    <property type="project" value="UniProtKB-KW"/>
</dbReference>
<dbReference type="AlphaFoldDB" id="D1CGG1"/>
<dbReference type="KEGG" id="ttr:Tter_1926"/>
<evidence type="ECO:0000313" key="2">
    <source>
        <dbReference type="EMBL" id="ACZ42832.1"/>
    </source>
</evidence>
<keyword evidence="3" id="KW-1185">Reference proteome</keyword>
<evidence type="ECO:0000259" key="1">
    <source>
        <dbReference type="Pfam" id="PF01636"/>
    </source>
</evidence>
<proteinExistence type="predicted"/>
<dbReference type="HOGENOM" id="CLU_979817_0_0_0"/>
<organism evidence="2 3">
    <name type="scientific">Thermobaculum terrenum (strain ATCC BAA-798 / CCMEE 7001 / YNP1)</name>
    <dbReference type="NCBI Taxonomy" id="525904"/>
    <lineage>
        <taxon>Bacteria</taxon>
        <taxon>Bacillati</taxon>
        <taxon>Chloroflexota</taxon>
        <taxon>Chloroflexia</taxon>
        <taxon>Candidatus Thermobaculales</taxon>
        <taxon>Candidatus Thermobaculaceae</taxon>
        <taxon>Thermobaculum</taxon>
    </lineage>
</organism>
<dbReference type="InterPro" id="IPR011009">
    <property type="entry name" value="Kinase-like_dom_sf"/>
</dbReference>
<dbReference type="Proteomes" id="UP000000323">
    <property type="component" value="Chromosome 2"/>
</dbReference>
<dbReference type="Pfam" id="PF01636">
    <property type="entry name" value="APH"/>
    <property type="match status" value="1"/>
</dbReference>
<accession>D1CGG1</accession>
<feature type="domain" description="Aminoglycoside phosphotransferase" evidence="1">
    <location>
        <begin position="21"/>
        <end position="207"/>
    </location>
</feature>
<dbReference type="InterPro" id="IPR002575">
    <property type="entry name" value="Aminoglycoside_PTrfase"/>
</dbReference>
<dbReference type="STRING" id="525904.Tter_1926"/>
<evidence type="ECO:0000313" key="3">
    <source>
        <dbReference type="Proteomes" id="UP000000323"/>
    </source>
</evidence>
<dbReference type="InterPro" id="IPR051678">
    <property type="entry name" value="AGP_Transferase"/>
</dbReference>
<sequence length="284" mass="32489">MAQLREVLRRLGAGELRRASLVRGGRHTQVLRLECEGGTYGLRVFPPRQEELARREYLVMRHLQGTRIPAPEPHALLTLEGRAAILMSWCPGRPMATELMRRPWRACHLGASMGRLQAELHALDVPPELRSALPSWLEAIPLDPELRCLLERVSLGRESLLHLDVHPFNVMTDGGRVTGLLDWANARLGDPRADWARTLSILRLDVGSRPWIVVALVRLFELGWRWGYRSRRGRLAHMPAFLAWAGELLLRDRGPRPDRQDSLSPAEVARVRRWISTWRRRVGL</sequence>
<dbReference type="PANTHER" id="PTHR21310">
    <property type="entry name" value="AMINOGLYCOSIDE PHOSPHOTRANSFERASE-RELATED-RELATED"/>
    <property type="match status" value="1"/>
</dbReference>
<dbReference type="eggNOG" id="COG3173">
    <property type="taxonomic scope" value="Bacteria"/>
</dbReference>